<evidence type="ECO:0000259" key="2">
    <source>
        <dbReference type="PROSITE" id="PS50164"/>
    </source>
</evidence>
<dbReference type="AlphaFoldDB" id="A0A2M7Q4S7"/>
<dbReference type="SUPFAM" id="SSF82771">
    <property type="entry name" value="GIY-YIG endonuclease"/>
    <property type="match status" value="1"/>
</dbReference>
<feature type="domain" description="GIY-YIG" evidence="2">
    <location>
        <begin position="1"/>
        <end position="73"/>
    </location>
</feature>
<sequence length="73" mass="8342">MYKVYVLEDQISGMLYVGFTADLERRILEHKNGLGGKTTKGAYNWMLIYVESYVSKNDALGREKFLKGGSCRK</sequence>
<dbReference type="Gene3D" id="3.40.1440.10">
    <property type="entry name" value="GIY-YIG endonuclease"/>
    <property type="match status" value="1"/>
</dbReference>
<dbReference type="GO" id="GO:0004519">
    <property type="term" value="F:endonuclease activity"/>
    <property type="evidence" value="ECO:0007669"/>
    <property type="project" value="UniProtKB-KW"/>
</dbReference>
<evidence type="ECO:0000256" key="1">
    <source>
        <dbReference type="ARBA" id="ARBA00007435"/>
    </source>
</evidence>
<name>A0A2M7Q4S7_9BACT</name>
<dbReference type="EMBL" id="PFKX01000054">
    <property type="protein sequence ID" value="PIY58092.1"/>
    <property type="molecule type" value="Genomic_DNA"/>
</dbReference>
<dbReference type="InterPro" id="IPR000305">
    <property type="entry name" value="GIY-YIG_endonuc"/>
</dbReference>
<proteinExistence type="inferred from homology"/>
<dbReference type="PANTHER" id="PTHR34477:SF1">
    <property type="entry name" value="UPF0213 PROTEIN YHBQ"/>
    <property type="match status" value="1"/>
</dbReference>
<dbReference type="Pfam" id="PF01541">
    <property type="entry name" value="GIY-YIG"/>
    <property type="match status" value="1"/>
</dbReference>
<evidence type="ECO:0000313" key="4">
    <source>
        <dbReference type="Proteomes" id="UP000230732"/>
    </source>
</evidence>
<protein>
    <submittedName>
        <fullName evidence="3">Endonuclease</fullName>
    </submittedName>
</protein>
<comment type="caution">
    <text evidence="3">The sequence shown here is derived from an EMBL/GenBank/DDBJ whole genome shotgun (WGS) entry which is preliminary data.</text>
</comment>
<evidence type="ECO:0000313" key="3">
    <source>
        <dbReference type="EMBL" id="PIY58092.1"/>
    </source>
</evidence>
<dbReference type="PANTHER" id="PTHR34477">
    <property type="entry name" value="UPF0213 PROTEIN YHBQ"/>
    <property type="match status" value="1"/>
</dbReference>
<keyword evidence="3" id="KW-0540">Nuclease</keyword>
<organism evidence="3 4">
    <name type="scientific">Candidatus Yonathbacteria bacterium CG_4_10_14_0_8_um_filter_43_17</name>
    <dbReference type="NCBI Taxonomy" id="1975099"/>
    <lineage>
        <taxon>Bacteria</taxon>
        <taxon>Candidatus Yonathiibacteriota</taxon>
    </lineage>
</organism>
<reference evidence="4" key="1">
    <citation type="submission" date="2017-09" db="EMBL/GenBank/DDBJ databases">
        <title>Depth-based differentiation of microbial function through sediment-hosted aquifers and enrichment of novel symbionts in the deep terrestrial subsurface.</title>
        <authorList>
            <person name="Probst A.J."/>
            <person name="Ladd B."/>
            <person name="Jarett J.K."/>
            <person name="Geller-Mcgrath D.E."/>
            <person name="Sieber C.M.K."/>
            <person name="Emerson J.B."/>
            <person name="Anantharaman K."/>
            <person name="Thomas B.C."/>
            <person name="Malmstrom R."/>
            <person name="Stieglmeier M."/>
            <person name="Klingl A."/>
            <person name="Woyke T."/>
            <person name="Ryan C.M."/>
            <person name="Banfield J.F."/>
        </authorList>
    </citation>
    <scope>NUCLEOTIDE SEQUENCE [LARGE SCALE GENOMIC DNA]</scope>
</reference>
<dbReference type="PROSITE" id="PS50164">
    <property type="entry name" value="GIY_YIG"/>
    <property type="match status" value="1"/>
</dbReference>
<dbReference type="Proteomes" id="UP000230732">
    <property type="component" value="Unassembled WGS sequence"/>
</dbReference>
<keyword evidence="3" id="KW-0378">Hydrolase</keyword>
<keyword evidence="3" id="KW-0255">Endonuclease</keyword>
<accession>A0A2M7Q4S7</accession>
<dbReference type="InterPro" id="IPR050190">
    <property type="entry name" value="UPF0213_domain"/>
</dbReference>
<gene>
    <name evidence="3" type="ORF">COY98_04010</name>
</gene>
<comment type="similarity">
    <text evidence="1">Belongs to the UPF0213 family.</text>
</comment>
<dbReference type="InterPro" id="IPR035901">
    <property type="entry name" value="GIY-YIG_endonuc_sf"/>
</dbReference>